<protein>
    <submittedName>
        <fullName evidence="2">Uncharacterized protein</fullName>
    </submittedName>
</protein>
<reference evidence="3" key="1">
    <citation type="submission" date="2018-05" db="EMBL/GenBank/DDBJ databases">
        <title>Zavarzinia sp. HR-AS.</title>
        <authorList>
            <person name="Lee Y."/>
            <person name="Jeon C.O."/>
        </authorList>
    </citation>
    <scope>NUCLEOTIDE SEQUENCE [LARGE SCALE GENOMIC DNA]</scope>
    <source>
        <strain evidence="3">DSM 1231</strain>
    </source>
</reference>
<evidence type="ECO:0000256" key="1">
    <source>
        <dbReference type="SAM" id="SignalP"/>
    </source>
</evidence>
<comment type="caution">
    <text evidence="2">The sequence shown here is derived from an EMBL/GenBank/DDBJ whole genome shotgun (WGS) entry which is preliminary data.</text>
</comment>
<name>A0A317E491_9PROT</name>
<gene>
    <name evidence="2" type="ORF">DKG75_13665</name>
</gene>
<evidence type="ECO:0000313" key="2">
    <source>
        <dbReference type="EMBL" id="PWR21030.1"/>
    </source>
</evidence>
<keyword evidence="3" id="KW-1185">Reference proteome</keyword>
<dbReference type="EMBL" id="QGLF01000003">
    <property type="protein sequence ID" value="PWR21030.1"/>
    <property type="molecule type" value="Genomic_DNA"/>
</dbReference>
<dbReference type="OrthoDB" id="7275157at2"/>
<keyword evidence="1" id="KW-0732">Signal</keyword>
<proteinExistence type="predicted"/>
<dbReference type="Proteomes" id="UP000246077">
    <property type="component" value="Unassembled WGS sequence"/>
</dbReference>
<feature type="chain" id="PRO_5016256636" evidence="1">
    <location>
        <begin position="21"/>
        <end position="268"/>
    </location>
</feature>
<organism evidence="2 3">
    <name type="scientific">Zavarzinia compransoris</name>
    <dbReference type="NCBI Taxonomy" id="1264899"/>
    <lineage>
        <taxon>Bacteria</taxon>
        <taxon>Pseudomonadati</taxon>
        <taxon>Pseudomonadota</taxon>
        <taxon>Alphaproteobacteria</taxon>
        <taxon>Rhodospirillales</taxon>
        <taxon>Zavarziniaceae</taxon>
        <taxon>Zavarzinia</taxon>
    </lineage>
</organism>
<evidence type="ECO:0000313" key="3">
    <source>
        <dbReference type="Proteomes" id="UP000246077"/>
    </source>
</evidence>
<dbReference type="RefSeq" id="WP_109921674.1">
    <property type="nucleotide sequence ID" value="NZ_QGLF01000003.1"/>
</dbReference>
<dbReference type="AlphaFoldDB" id="A0A317E491"/>
<sequence>MRAALAGVLLALAVPGAAGADIPPPPPPVAATGIAPPAEAAAFARQPDIVDRFLDAVLGGPPYYNAMIMPIATDRLARIPDGTPLDYAYWNELGSDEPPILDEIRRLTGLRPQPQLRDPDYDAAAFFAHETVARLKPEPPPNGPALRLPFYTVADPDTLPNAACGAFAASANLFKPRHLANMTIRQLESAPEPVRGRCFALATLRAIGFGGLGEYAGGEPLPEALDPVTHLTAEEKFFLWLLYRLPIGTDREAARDAAKAILAGLQPS</sequence>
<accession>A0A317E491</accession>
<feature type="signal peptide" evidence="1">
    <location>
        <begin position="1"/>
        <end position="20"/>
    </location>
</feature>